<dbReference type="AlphaFoldDB" id="A0A1I6M6R1"/>
<keyword evidence="3" id="KW-1185">Reference proteome</keyword>
<organism evidence="2 3">
    <name type="scientific">Halomicrobium zhouii</name>
    <dbReference type="NCBI Taxonomy" id="767519"/>
    <lineage>
        <taxon>Archaea</taxon>
        <taxon>Methanobacteriati</taxon>
        <taxon>Methanobacteriota</taxon>
        <taxon>Stenosarchaea group</taxon>
        <taxon>Halobacteria</taxon>
        <taxon>Halobacteriales</taxon>
        <taxon>Haloarculaceae</taxon>
        <taxon>Halomicrobium</taxon>
    </lineage>
</organism>
<dbReference type="Pfam" id="PF24282">
    <property type="entry name" value="DUF7470"/>
    <property type="match status" value="1"/>
</dbReference>
<dbReference type="RefSeq" id="WP_089818780.1">
    <property type="nucleotide sequence ID" value="NZ_FOZK01000005.1"/>
</dbReference>
<gene>
    <name evidence="2" type="ORF">SAMN05216559_3849</name>
</gene>
<dbReference type="Proteomes" id="UP000199062">
    <property type="component" value="Unassembled WGS sequence"/>
</dbReference>
<protein>
    <recommendedName>
        <fullName evidence="4">Major facilitator superfamily (MFS) profile domain-containing protein</fullName>
    </recommendedName>
</protein>
<feature type="transmembrane region" description="Helical" evidence="1">
    <location>
        <begin position="7"/>
        <end position="25"/>
    </location>
</feature>
<keyword evidence="1" id="KW-0812">Transmembrane</keyword>
<name>A0A1I6M6R1_9EURY</name>
<evidence type="ECO:0000313" key="3">
    <source>
        <dbReference type="Proteomes" id="UP000199062"/>
    </source>
</evidence>
<sequence>MLDKLGMAGILGVLVMLAGIAIVAWQNLFLAAGLAFVVAGIGLIVYGMVTNLLSAFGLGGGGMGGMGGGLQ</sequence>
<evidence type="ECO:0008006" key="4">
    <source>
        <dbReference type="Google" id="ProtNLM"/>
    </source>
</evidence>
<dbReference type="EMBL" id="FOZK01000005">
    <property type="protein sequence ID" value="SFS11386.1"/>
    <property type="molecule type" value="Genomic_DNA"/>
</dbReference>
<feature type="transmembrane region" description="Helical" evidence="1">
    <location>
        <begin position="31"/>
        <end position="53"/>
    </location>
</feature>
<accession>A0A1I6M6R1</accession>
<evidence type="ECO:0000256" key="1">
    <source>
        <dbReference type="SAM" id="Phobius"/>
    </source>
</evidence>
<dbReference type="InterPro" id="IPR055893">
    <property type="entry name" value="DUF7470"/>
</dbReference>
<reference evidence="2 3" key="1">
    <citation type="submission" date="2016-10" db="EMBL/GenBank/DDBJ databases">
        <authorList>
            <person name="de Groot N.N."/>
        </authorList>
    </citation>
    <scope>NUCLEOTIDE SEQUENCE [LARGE SCALE GENOMIC DNA]</scope>
    <source>
        <strain evidence="2 3">CGMCC 1.10457</strain>
    </source>
</reference>
<keyword evidence="1" id="KW-0472">Membrane</keyword>
<proteinExistence type="predicted"/>
<evidence type="ECO:0000313" key="2">
    <source>
        <dbReference type="EMBL" id="SFS11386.1"/>
    </source>
</evidence>
<keyword evidence="1" id="KW-1133">Transmembrane helix</keyword>